<sequence length="454" mass="52730">MDRISELPQEISQRILYFLSQEDAVRTSVLSKLWRNIWCTRPNLDFSDNNFKGKKHEFISLVNNTLQRYRDQKLCIEEFGLYVSLDDSDRKSILLLEKWIRTLKSMGMHPKEVRLQKVYIEDENFRIIIASCPSVETLFVRSCEGLRNIDANNLVHLKEFCFSPYKMPSAEEELCSIEINPPSLKSIEITYGNLRFERGVDFCNLSELHLTRAELSWDNLSSCKFPSLERLIIVGRLRSKEINLFVDAPKIANFAYSGDFIPSISFATTTSRELISVIGLTMHPNGAPSSWLHKLKELLDSLSQSKVSLCISISREYQMNEDIIQENINLIQENCCDKYFVVERLSLSCHLSSYSSLLNGVFSIFRPRKISLFGLNWKTVWKILMQRESGEQGDQCRKFWERDLEEVSMEIIEKNREGWHSINLSELLNHREIGSSIRFTLKWSNGAISSLSFR</sequence>
<dbReference type="SUPFAM" id="SSF81383">
    <property type="entry name" value="F-box domain"/>
    <property type="match status" value="1"/>
</dbReference>
<keyword evidence="3" id="KW-1185">Reference proteome</keyword>
<dbReference type="PROSITE" id="PS50181">
    <property type="entry name" value="FBOX"/>
    <property type="match status" value="1"/>
</dbReference>
<dbReference type="PANTHER" id="PTHR31639">
    <property type="entry name" value="F-BOX PROTEIN-LIKE"/>
    <property type="match status" value="1"/>
</dbReference>
<dbReference type="AlphaFoldDB" id="A0A022R5T6"/>
<dbReference type="Proteomes" id="UP000030748">
    <property type="component" value="Unassembled WGS sequence"/>
</dbReference>
<accession>A0A022R5T6</accession>
<dbReference type="EMBL" id="KI630716">
    <property type="protein sequence ID" value="EYU34195.1"/>
    <property type="molecule type" value="Genomic_DNA"/>
</dbReference>
<evidence type="ECO:0000313" key="3">
    <source>
        <dbReference type="Proteomes" id="UP000030748"/>
    </source>
</evidence>
<dbReference type="Gene3D" id="3.80.10.10">
    <property type="entry name" value="Ribonuclease Inhibitor"/>
    <property type="match status" value="1"/>
</dbReference>
<reference evidence="2 3" key="1">
    <citation type="journal article" date="2013" name="Proc. Natl. Acad. Sci. U.S.A.">
        <title>Fine-scale variation in meiotic recombination in Mimulus inferred from population shotgun sequencing.</title>
        <authorList>
            <person name="Hellsten U."/>
            <person name="Wright K.M."/>
            <person name="Jenkins J."/>
            <person name="Shu S."/>
            <person name="Yuan Y."/>
            <person name="Wessler S.R."/>
            <person name="Schmutz J."/>
            <person name="Willis J.H."/>
            <person name="Rokhsar D.S."/>
        </authorList>
    </citation>
    <scope>NUCLEOTIDE SEQUENCE [LARGE SCALE GENOMIC DNA]</scope>
    <source>
        <strain evidence="3">cv. DUN x IM62</strain>
    </source>
</reference>
<dbReference type="Gene3D" id="1.20.1280.50">
    <property type="match status" value="1"/>
</dbReference>
<proteinExistence type="predicted"/>
<evidence type="ECO:0000259" key="1">
    <source>
        <dbReference type="PROSITE" id="PS50181"/>
    </source>
</evidence>
<dbReference type="InterPro" id="IPR032675">
    <property type="entry name" value="LRR_dom_sf"/>
</dbReference>
<organism evidence="2 3">
    <name type="scientific">Erythranthe guttata</name>
    <name type="common">Yellow monkey flower</name>
    <name type="synonym">Mimulus guttatus</name>
    <dbReference type="NCBI Taxonomy" id="4155"/>
    <lineage>
        <taxon>Eukaryota</taxon>
        <taxon>Viridiplantae</taxon>
        <taxon>Streptophyta</taxon>
        <taxon>Embryophyta</taxon>
        <taxon>Tracheophyta</taxon>
        <taxon>Spermatophyta</taxon>
        <taxon>Magnoliopsida</taxon>
        <taxon>eudicotyledons</taxon>
        <taxon>Gunneridae</taxon>
        <taxon>Pentapetalae</taxon>
        <taxon>asterids</taxon>
        <taxon>lamiids</taxon>
        <taxon>Lamiales</taxon>
        <taxon>Phrymaceae</taxon>
        <taxon>Erythranthe</taxon>
    </lineage>
</organism>
<dbReference type="InterPro" id="IPR036047">
    <property type="entry name" value="F-box-like_dom_sf"/>
</dbReference>
<dbReference type="InterPro" id="IPR053781">
    <property type="entry name" value="F-box_AtFBL13-like"/>
</dbReference>
<dbReference type="Pfam" id="PF00646">
    <property type="entry name" value="F-box"/>
    <property type="match status" value="1"/>
</dbReference>
<dbReference type="PANTHER" id="PTHR31639:SF42">
    <property type="entry name" value="OS02G0160200 PROTEIN"/>
    <property type="match status" value="1"/>
</dbReference>
<name>A0A022R5T6_ERYGU</name>
<protein>
    <recommendedName>
        <fullName evidence="1">F-box domain-containing protein</fullName>
    </recommendedName>
</protein>
<dbReference type="CDD" id="cd22160">
    <property type="entry name" value="F-box_AtFBL13-like"/>
    <property type="match status" value="1"/>
</dbReference>
<evidence type="ECO:0000313" key="2">
    <source>
        <dbReference type="EMBL" id="EYU34195.1"/>
    </source>
</evidence>
<dbReference type="STRING" id="4155.A0A022R5T6"/>
<dbReference type="InterPro" id="IPR001810">
    <property type="entry name" value="F-box_dom"/>
</dbReference>
<dbReference type="SUPFAM" id="SSF52047">
    <property type="entry name" value="RNI-like"/>
    <property type="match status" value="1"/>
</dbReference>
<feature type="domain" description="F-box" evidence="1">
    <location>
        <begin position="1"/>
        <end position="37"/>
    </location>
</feature>
<gene>
    <name evidence="2" type="ORF">MIMGU_mgv1a024133mg</name>
</gene>